<sequence length="418" mass="43803">MKGTVFALGIALLIAVFALGAILAPVFAQSEDVTEQERINELQAIIVQLLQLIIELQQKLLAVRFVQPPVPAAPTISNCGQAEVAWDRVSGASGYVLYRNGFEVYSGKNLEFLDTGLAPGATYAYTVRAKNAGGLGSVSPVKTTTIPLQCPPASPFVWAQEGICGGNVQVTWSASPGALFYEVFRGSTRVGGGSVFSFVDRGLGAGKAYTYKVRAGNAGGWGSFSQEVSAKASAVCPPAAPAVPEVGSPFLEDIAQEGIITLAIQGSPSGATAQSGAGGVNILSFRASVIDSSIVIERLDVEFTDRPWLFLSAVEIRDGSQAVATVEVGESSFTAVEDDRYRLSFPGLAVQVGEGKTKTLSVRVVAKENLLLAEPRALTVSIPAGSVRGRDQIGVVHSVPATQEASVFSKTFFVKRGD</sequence>
<dbReference type="Gene3D" id="2.60.40.10">
    <property type="entry name" value="Immunoglobulins"/>
    <property type="match status" value="2"/>
</dbReference>
<gene>
    <name evidence="2" type="ORF">A2843_02110</name>
</gene>
<feature type="domain" description="Fibronectin type-III" evidence="1">
    <location>
        <begin position="68"/>
        <end position="149"/>
    </location>
</feature>
<comment type="caution">
    <text evidence="2">The sequence shown here is derived from an EMBL/GenBank/DDBJ whole genome shotgun (WGS) entry which is preliminary data.</text>
</comment>
<reference evidence="2 3" key="1">
    <citation type="journal article" date="2016" name="Nat. Commun.">
        <title>Thousands of microbial genomes shed light on interconnected biogeochemical processes in an aquifer system.</title>
        <authorList>
            <person name="Anantharaman K."/>
            <person name="Brown C.T."/>
            <person name="Hug L.A."/>
            <person name="Sharon I."/>
            <person name="Castelle C.J."/>
            <person name="Probst A.J."/>
            <person name="Thomas B.C."/>
            <person name="Singh A."/>
            <person name="Wilkins M.J."/>
            <person name="Karaoz U."/>
            <person name="Brodie E.L."/>
            <person name="Williams K.H."/>
            <person name="Hubbard S.S."/>
            <person name="Banfield J.F."/>
        </authorList>
    </citation>
    <scope>NUCLEOTIDE SEQUENCE [LARGE SCALE GENOMIC DNA]</scope>
</reference>
<name>A0A1G2QVV3_9BACT</name>
<dbReference type="InterPro" id="IPR013783">
    <property type="entry name" value="Ig-like_fold"/>
</dbReference>
<dbReference type="CDD" id="cd00063">
    <property type="entry name" value="FN3"/>
    <property type="match status" value="2"/>
</dbReference>
<dbReference type="PROSITE" id="PS50853">
    <property type="entry name" value="FN3"/>
    <property type="match status" value="1"/>
</dbReference>
<organism evidence="2 3">
    <name type="scientific">Candidatus Wildermuthbacteria bacterium RIFCSPHIGHO2_01_FULL_48_27b</name>
    <dbReference type="NCBI Taxonomy" id="1802447"/>
    <lineage>
        <taxon>Bacteria</taxon>
        <taxon>Candidatus Wildermuthiibacteriota</taxon>
    </lineage>
</organism>
<evidence type="ECO:0000259" key="1">
    <source>
        <dbReference type="PROSITE" id="PS50853"/>
    </source>
</evidence>
<dbReference type="SMART" id="SM00060">
    <property type="entry name" value="FN3"/>
    <property type="match status" value="2"/>
</dbReference>
<proteinExistence type="predicted"/>
<evidence type="ECO:0000313" key="3">
    <source>
        <dbReference type="Proteomes" id="UP000178170"/>
    </source>
</evidence>
<dbReference type="Proteomes" id="UP000178170">
    <property type="component" value="Unassembled WGS sequence"/>
</dbReference>
<dbReference type="AlphaFoldDB" id="A0A1G2QVV3"/>
<dbReference type="EMBL" id="MHTS01000021">
    <property type="protein sequence ID" value="OHA64132.1"/>
    <property type="molecule type" value="Genomic_DNA"/>
</dbReference>
<dbReference type="SUPFAM" id="SSF49265">
    <property type="entry name" value="Fibronectin type III"/>
    <property type="match status" value="1"/>
</dbReference>
<accession>A0A1G2QVV3</accession>
<evidence type="ECO:0000313" key="2">
    <source>
        <dbReference type="EMBL" id="OHA64132.1"/>
    </source>
</evidence>
<dbReference type="InterPro" id="IPR036116">
    <property type="entry name" value="FN3_sf"/>
</dbReference>
<dbReference type="InterPro" id="IPR003961">
    <property type="entry name" value="FN3_dom"/>
</dbReference>
<protein>
    <recommendedName>
        <fullName evidence="1">Fibronectin type-III domain-containing protein</fullName>
    </recommendedName>
</protein>